<sequence>MQRVVVSFFGSALRREIRLNTSVTTVETLKSFLPDPKCELLYHGSIMADKQPLAFYNLADGEMIVSFAGTHRNMNEIESFMENMRIRMNPALRREEMRLRDLMFMRFSRKEERNYYKFLQADQPSKKWPTFIDEQTYASPREDPLPIFF</sequence>
<name>A0A1J4L2K4_9EUKA</name>
<evidence type="ECO:0000313" key="2">
    <source>
        <dbReference type="Proteomes" id="UP000179807"/>
    </source>
</evidence>
<comment type="caution">
    <text evidence="1">The sequence shown here is derived from an EMBL/GenBank/DDBJ whole genome shotgun (WGS) entry which is preliminary data.</text>
</comment>
<dbReference type="AlphaFoldDB" id="A0A1J4L2K4"/>
<dbReference type="GeneID" id="94831363"/>
<dbReference type="EMBL" id="MLAK01000014">
    <property type="protein sequence ID" value="OHT17320.1"/>
    <property type="molecule type" value="Genomic_DNA"/>
</dbReference>
<proteinExistence type="predicted"/>
<evidence type="ECO:0008006" key="3">
    <source>
        <dbReference type="Google" id="ProtNLM"/>
    </source>
</evidence>
<dbReference type="VEuPathDB" id="TrichDB:TRFO_12474"/>
<dbReference type="Proteomes" id="UP000179807">
    <property type="component" value="Unassembled WGS sequence"/>
</dbReference>
<evidence type="ECO:0000313" key="1">
    <source>
        <dbReference type="EMBL" id="OHT17320.1"/>
    </source>
</evidence>
<protein>
    <recommendedName>
        <fullName evidence="3">Ubiquitin-like domain-containing protein</fullName>
    </recommendedName>
</protein>
<accession>A0A1J4L2K4</accession>
<organism evidence="1 2">
    <name type="scientific">Tritrichomonas foetus</name>
    <dbReference type="NCBI Taxonomy" id="1144522"/>
    <lineage>
        <taxon>Eukaryota</taxon>
        <taxon>Metamonada</taxon>
        <taxon>Parabasalia</taxon>
        <taxon>Tritrichomonadida</taxon>
        <taxon>Tritrichomonadidae</taxon>
        <taxon>Tritrichomonas</taxon>
    </lineage>
</organism>
<keyword evidence="2" id="KW-1185">Reference proteome</keyword>
<reference evidence="1" key="1">
    <citation type="submission" date="2016-10" db="EMBL/GenBank/DDBJ databases">
        <authorList>
            <person name="Benchimol M."/>
            <person name="Almeida L.G."/>
            <person name="Vasconcelos A.T."/>
            <person name="Perreira-Neves A."/>
            <person name="Rosa I.A."/>
            <person name="Tasca T."/>
            <person name="Bogo M.R."/>
            <person name="de Souza W."/>
        </authorList>
    </citation>
    <scope>NUCLEOTIDE SEQUENCE [LARGE SCALE GENOMIC DNA]</scope>
    <source>
        <strain evidence="1">K</strain>
    </source>
</reference>
<dbReference type="RefSeq" id="XP_068370456.1">
    <property type="nucleotide sequence ID" value="XM_068496659.1"/>
</dbReference>
<gene>
    <name evidence="1" type="ORF">TRFO_12474</name>
</gene>